<organism evidence="1 2">
    <name type="scientific">Nibea albiflora</name>
    <name type="common">Yellow drum</name>
    <name type="synonym">Corvina albiflora</name>
    <dbReference type="NCBI Taxonomy" id="240163"/>
    <lineage>
        <taxon>Eukaryota</taxon>
        <taxon>Metazoa</taxon>
        <taxon>Chordata</taxon>
        <taxon>Craniata</taxon>
        <taxon>Vertebrata</taxon>
        <taxon>Euteleostomi</taxon>
        <taxon>Actinopterygii</taxon>
        <taxon>Neopterygii</taxon>
        <taxon>Teleostei</taxon>
        <taxon>Neoteleostei</taxon>
        <taxon>Acanthomorphata</taxon>
        <taxon>Eupercaria</taxon>
        <taxon>Sciaenidae</taxon>
        <taxon>Nibea</taxon>
    </lineage>
</organism>
<reference evidence="1" key="1">
    <citation type="submission" date="2020-04" db="EMBL/GenBank/DDBJ databases">
        <title>A chromosome-scale assembly and high-density genetic map of the yellow drum (Nibea albiflora) genome.</title>
        <authorList>
            <person name="Xu D."/>
            <person name="Zhang W."/>
            <person name="Chen R."/>
            <person name="Tan P."/>
            <person name="Wang L."/>
            <person name="Song H."/>
            <person name="Tian L."/>
            <person name="Zhu Q."/>
            <person name="Wang B."/>
        </authorList>
    </citation>
    <scope>NUCLEOTIDE SEQUENCE</scope>
    <source>
        <strain evidence="1">ZJHYS-2018</strain>
    </source>
</reference>
<accession>A0ACB7EZI1</accession>
<keyword evidence="2" id="KW-1185">Reference proteome</keyword>
<proteinExistence type="predicted"/>
<sequence>RYYLCSVSSGIFFPSLLDSKGLVREERNG</sequence>
<evidence type="ECO:0000313" key="1">
    <source>
        <dbReference type="EMBL" id="KAG8007657.1"/>
    </source>
</evidence>
<evidence type="ECO:0000313" key="2">
    <source>
        <dbReference type="Proteomes" id="UP000805704"/>
    </source>
</evidence>
<dbReference type="EMBL" id="CM024790">
    <property type="protein sequence ID" value="KAG8007657.1"/>
    <property type="molecule type" value="Genomic_DNA"/>
</dbReference>
<comment type="caution">
    <text evidence="1">The sequence shown here is derived from an EMBL/GenBank/DDBJ whole genome shotgun (WGS) entry which is preliminary data.</text>
</comment>
<gene>
    <name evidence="1" type="ORF">GBF38_013300</name>
</gene>
<feature type="non-terminal residue" evidence="1">
    <location>
        <position position="1"/>
    </location>
</feature>
<dbReference type="Proteomes" id="UP000805704">
    <property type="component" value="Chromosome 2"/>
</dbReference>
<name>A0ACB7EZI1_NIBAL</name>
<protein>
    <submittedName>
        <fullName evidence="1">Uncharacterized protein</fullName>
    </submittedName>
</protein>